<dbReference type="Pfam" id="PF00866">
    <property type="entry name" value="Ring_hydroxyl_B"/>
    <property type="match status" value="1"/>
</dbReference>
<evidence type="ECO:0000313" key="4">
    <source>
        <dbReference type="Proteomes" id="UP000061603"/>
    </source>
</evidence>
<name>A0A0C5J7U5_9PROT</name>
<dbReference type="SUPFAM" id="SSF54427">
    <property type="entry name" value="NTF2-like"/>
    <property type="match status" value="1"/>
</dbReference>
<dbReference type="STRING" id="1565605.PG1C_02990"/>
<reference evidence="3 4" key="1">
    <citation type="journal article" date="2015" name="Genome Announc.">
        <title>Complete Genome Sequence of a Novel Bacterium within the Family Rhodocyclaceae That Degrades Polycyclic Aromatic Hydrocarbons.</title>
        <authorList>
            <person name="Singleton D.R."/>
            <person name="Dickey A.N."/>
            <person name="Scholl E.H."/>
            <person name="Wright F.A."/>
            <person name="Aitken M.D."/>
        </authorList>
    </citation>
    <scope>NUCLEOTIDE SEQUENCE [LARGE SCALE GENOMIC DNA]</scope>
    <source>
        <strain evidence="4">PG1-Ca6</strain>
    </source>
</reference>
<evidence type="ECO:0008006" key="5">
    <source>
        <dbReference type="Google" id="ProtNLM"/>
    </source>
</evidence>
<protein>
    <recommendedName>
        <fullName evidence="5">Aromatic-ring-hydroxylating dioxygenase</fullName>
    </recommendedName>
</protein>
<keyword evidence="2" id="KW-0560">Oxidoreductase</keyword>
<sequence length="170" mass="20000">MTHDNISTDIERKIEKFLYLEALFLDEGRLDEWLDLLAEDVVYMSPVTETLDHRSEEDVFSEGRLRIFEESKSVLAKRVQRLATNFAHAEQPRSRVRRLITNILISDKQDGTYEVRSNFLVFQSRLESTEAFFVGSRRDVLVEHAKGFLIKRREILFAHRLLPRSLSILF</sequence>
<dbReference type="EMBL" id="CP010554">
    <property type="protein sequence ID" value="AJP47709.1"/>
    <property type="molecule type" value="Genomic_DNA"/>
</dbReference>
<evidence type="ECO:0000256" key="1">
    <source>
        <dbReference type="ARBA" id="ARBA00009570"/>
    </source>
</evidence>
<dbReference type="CDD" id="cd00667">
    <property type="entry name" value="ring_hydroxylating_dioxygenases_beta"/>
    <property type="match status" value="1"/>
</dbReference>
<evidence type="ECO:0000256" key="2">
    <source>
        <dbReference type="ARBA" id="ARBA00023002"/>
    </source>
</evidence>
<dbReference type="PANTHER" id="PTHR41534">
    <property type="entry name" value="BLR3401 PROTEIN"/>
    <property type="match status" value="1"/>
</dbReference>
<gene>
    <name evidence="3" type="ORF">PG1C_02990</name>
</gene>
<dbReference type="Gene3D" id="3.10.450.50">
    <property type="match status" value="1"/>
</dbReference>
<dbReference type="HOGENOM" id="CLU_102527_1_1_4"/>
<comment type="similarity">
    <text evidence="1">Belongs to the bacterial ring-hydroxylating dioxygenase beta subunit family.</text>
</comment>
<organism evidence="3 4">
    <name type="scientific">Rugosibacter aromaticivorans</name>
    <dbReference type="NCBI Taxonomy" id="1565605"/>
    <lineage>
        <taxon>Bacteria</taxon>
        <taxon>Pseudomonadati</taxon>
        <taxon>Pseudomonadota</taxon>
        <taxon>Betaproteobacteria</taxon>
        <taxon>Nitrosomonadales</taxon>
        <taxon>Sterolibacteriaceae</taxon>
        <taxon>Rugosibacter</taxon>
    </lineage>
</organism>
<dbReference type="Proteomes" id="UP000061603">
    <property type="component" value="Chromosome"/>
</dbReference>
<dbReference type="PANTHER" id="PTHR41534:SF2">
    <property type="entry name" value="3-PHENYLPROPIONATE_CINNAMIC ACID DIOXYGENASE SUBUNIT BETA"/>
    <property type="match status" value="1"/>
</dbReference>
<dbReference type="InterPro" id="IPR000391">
    <property type="entry name" value="Rng_hydr_dOase-bsu"/>
</dbReference>
<proteinExistence type="inferred from homology"/>
<dbReference type="InterPro" id="IPR032710">
    <property type="entry name" value="NTF2-like_dom_sf"/>
</dbReference>
<dbReference type="AlphaFoldDB" id="A0A0C5J7U5"/>
<accession>A0A0C5J7U5</accession>
<keyword evidence="4" id="KW-1185">Reference proteome</keyword>
<dbReference type="GO" id="GO:0019380">
    <property type="term" value="P:3-phenylpropionate catabolic process"/>
    <property type="evidence" value="ECO:0007669"/>
    <property type="project" value="TreeGrafter"/>
</dbReference>
<dbReference type="RefSeq" id="WP_202635961.1">
    <property type="nucleotide sequence ID" value="NZ_CP010554.1"/>
</dbReference>
<dbReference type="KEGG" id="rbu:PG1C_02990"/>
<evidence type="ECO:0000313" key="3">
    <source>
        <dbReference type="EMBL" id="AJP47709.1"/>
    </source>
</evidence>
<dbReference type="GO" id="GO:0016491">
    <property type="term" value="F:oxidoreductase activity"/>
    <property type="evidence" value="ECO:0007669"/>
    <property type="project" value="UniProtKB-KW"/>
</dbReference>